<reference evidence="1" key="1">
    <citation type="submission" date="2019-03" db="EMBL/GenBank/DDBJ databases">
        <title>Lake Tanganyika Metagenome-Assembled Genomes (MAGs).</title>
        <authorList>
            <person name="Tran P."/>
        </authorList>
    </citation>
    <scope>NUCLEOTIDE SEQUENCE</scope>
    <source>
        <strain evidence="1">K_DeepCast_65m_m2_066</strain>
    </source>
</reference>
<proteinExistence type="predicted"/>
<gene>
    <name evidence="1" type="ORF">FJZ47_08890</name>
</gene>
<dbReference type="EMBL" id="VGLS01000220">
    <property type="protein sequence ID" value="MBM3223902.1"/>
    <property type="molecule type" value="Genomic_DNA"/>
</dbReference>
<name>A0A938B0L8_UNCTE</name>
<evidence type="ECO:0000313" key="1">
    <source>
        <dbReference type="EMBL" id="MBM3223902.1"/>
    </source>
</evidence>
<accession>A0A938B0L8</accession>
<organism evidence="1 2">
    <name type="scientific">Tectimicrobiota bacterium</name>
    <dbReference type="NCBI Taxonomy" id="2528274"/>
    <lineage>
        <taxon>Bacteria</taxon>
        <taxon>Pseudomonadati</taxon>
        <taxon>Nitrospinota/Tectimicrobiota group</taxon>
        <taxon>Candidatus Tectimicrobiota</taxon>
    </lineage>
</organism>
<dbReference type="AlphaFoldDB" id="A0A938B0L8"/>
<dbReference type="Proteomes" id="UP000712673">
    <property type="component" value="Unassembled WGS sequence"/>
</dbReference>
<comment type="caution">
    <text evidence="1">The sequence shown here is derived from an EMBL/GenBank/DDBJ whole genome shotgun (WGS) entry which is preliminary data.</text>
</comment>
<sequence length="219" mass="23882">MPPFTSLSSWWTAHLQLPDYDPIATAGAYRFDMRAAEQALAFCARVIGRTLSPWEEAIVLNLWGWRRADGQRRYVTVYAEPYRQDALATWCAALALLVLRAAPPRRAPQVVVTYAQAALATDVYTQVVAAREREPDILGALWCDVAHQTVETSRGGKVTLAWSAELCPGEVFLCREDGPALTLAVATRDAEHSPIIAPIATAAQQALAGEGRTVLPALL</sequence>
<evidence type="ECO:0000313" key="2">
    <source>
        <dbReference type="Proteomes" id="UP000712673"/>
    </source>
</evidence>
<protein>
    <submittedName>
        <fullName evidence="1">Uncharacterized protein</fullName>
    </submittedName>
</protein>